<dbReference type="InterPro" id="IPR011009">
    <property type="entry name" value="Kinase-like_dom_sf"/>
</dbReference>
<name>C1EAC6_MICCC</name>
<dbReference type="RefSeq" id="XP_002503577.1">
    <property type="nucleotide sequence ID" value="XM_002503531.1"/>
</dbReference>
<keyword evidence="4" id="KW-1185">Reference proteome</keyword>
<dbReference type="OMA" id="AGMDEWA"/>
<dbReference type="OrthoDB" id="427480at2759"/>
<feature type="domain" description="ABC1 atypical kinase-like" evidence="2">
    <location>
        <begin position="302"/>
        <end position="543"/>
    </location>
</feature>
<accession>C1EAC6</accession>
<dbReference type="SUPFAM" id="SSF56112">
    <property type="entry name" value="Protein kinase-like (PK-like)"/>
    <property type="match status" value="1"/>
</dbReference>
<dbReference type="PANTHER" id="PTHR10566:SF118">
    <property type="entry name" value="PROTEIN KINASE DOMAIN-CONTAINING PROTEIN"/>
    <property type="match status" value="1"/>
</dbReference>
<dbReference type="InterPro" id="IPR050154">
    <property type="entry name" value="UbiB_kinase"/>
</dbReference>
<dbReference type="PANTHER" id="PTHR10566">
    <property type="entry name" value="CHAPERONE-ACTIVITY OF BC1 COMPLEX CABC1 -RELATED"/>
    <property type="match status" value="1"/>
</dbReference>
<comment type="similarity">
    <text evidence="1">Belongs to the protein kinase superfamily. ADCK protein kinase family.</text>
</comment>
<proteinExistence type="inferred from homology"/>
<dbReference type="EMBL" id="CP001328">
    <property type="protein sequence ID" value="ACO64835.1"/>
    <property type="molecule type" value="Genomic_DNA"/>
</dbReference>
<sequence length="926" mass="98391">MTGVTCAPCATIGTIGTPLPAARGRVAGRKVPAGAEAGSAFRGRRRSSRAVRVRAAGGGLFSAAPALNTQEIAAKVTEIKETELELSRGIWRAVDAATAAATDAVAPLAGLDLSTGLRAAFDGAMQAVPEPVRERVTALVDAVLANEELVRAIDSVPDVAWVLVLVATVGSKALGGGSSATAGMDEWAALAAAEGDEEPIELQNYDPDAIYAHFKRRPLVLLRRGLRSGSLLGGYGFRLWLDRKILGEDPPEAKKAEVDAKRAIQLRDLLISLGPTYVKLGQVLSSRQDLLPAPYIKELRTLQDSVPPFDDDLAKRILAAELGPTGARNLSLGSAPIASASLGQVYRGTLKKPDGTVEEVAVKVQRPGALVAISLDVGIIRSFAEPWRRFKGLNTDLEGLVDEWGRRFVDELDYGQEAANGERFRLAMESRPDLAGVVTAAPVMPSASTRRVLTTGWINGQRLDTSEEGDVPRLCAVALASYLAMLLDIGTLHADPHPGNLFRTDDGKLCILDWGLVTPVSKDLRTAILSFIAHLVSKDFEAVPGDLDAMGFIPAGKREAMEDAGVASAIGLLFSALAKGGGAEGFRAELGLPDADKIKEIRKELKGVKDMKLRRDKFLEASGGADSKVAQLTRDLEGIQEKYGNIFQIPSYFGYILRSFSVLEGIGLASDKNYSIANECYPYVARRLLTDDTPETRRALEQLLYGKNGPKAQLSVKRVKQLANAFGNYSSITNVRESRKEEAVDGKPVSAGLSQGTKEALRLAFAPEGSPAQDILLRELARFTGAAASSAVNSAASAPALGFLVGLAEAQQRAAEALGPARPPLPTAIELLAPLTAAARQTEADRETLRVAAELQELVSSLAPKSSTSSEPSSSWVDVPVLGEVPVPSAPSLPMDERMLKELLELAPELAPGAQAAALRFGRTRR</sequence>
<reference evidence="3 4" key="1">
    <citation type="journal article" date="2009" name="Science">
        <title>Green evolution and dynamic adaptations revealed by genomes of the marine picoeukaryotes Micromonas.</title>
        <authorList>
            <person name="Worden A.Z."/>
            <person name="Lee J.H."/>
            <person name="Mock T."/>
            <person name="Rouze P."/>
            <person name="Simmons M.P."/>
            <person name="Aerts A.L."/>
            <person name="Allen A.E."/>
            <person name="Cuvelier M.L."/>
            <person name="Derelle E."/>
            <person name="Everett M.V."/>
            <person name="Foulon E."/>
            <person name="Grimwood J."/>
            <person name="Gundlach H."/>
            <person name="Henrissat B."/>
            <person name="Napoli C."/>
            <person name="McDonald S.M."/>
            <person name="Parker M.S."/>
            <person name="Rombauts S."/>
            <person name="Salamov A."/>
            <person name="Von Dassow P."/>
            <person name="Badger J.H."/>
            <person name="Coutinho P.M."/>
            <person name="Demir E."/>
            <person name="Dubchak I."/>
            <person name="Gentemann C."/>
            <person name="Eikrem W."/>
            <person name="Gready J.E."/>
            <person name="John U."/>
            <person name="Lanier W."/>
            <person name="Lindquist E.A."/>
            <person name="Lucas S."/>
            <person name="Mayer K.F."/>
            <person name="Moreau H."/>
            <person name="Not F."/>
            <person name="Otillar R."/>
            <person name="Panaud O."/>
            <person name="Pangilinan J."/>
            <person name="Paulsen I."/>
            <person name="Piegu B."/>
            <person name="Poliakov A."/>
            <person name="Robbens S."/>
            <person name="Schmutz J."/>
            <person name="Toulza E."/>
            <person name="Wyss T."/>
            <person name="Zelensky A."/>
            <person name="Zhou K."/>
            <person name="Armbrust E.V."/>
            <person name="Bhattacharya D."/>
            <person name="Goodenough U.W."/>
            <person name="Van de Peer Y."/>
            <person name="Grigoriev I.V."/>
        </authorList>
    </citation>
    <scope>NUCLEOTIDE SEQUENCE [LARGE SCALE GENOMIC DNA]</scope>
    <source>
        <strain evidence="4">RCC299 / NOUM17</strain>
    </source>
</reference>
<evidence type="ECO:0000313" key="4">
    <source>
        <dbReference type="Proteomes" id="UP000002009"/>
    </source>
</evidence>
<evidence type="ECO:0000313" key="3">
    <source>
        <dbReference type="EMBL" id="ACO64835.1"/>
    </source>
</evidence>
<dbReference type="CDD" id="cd05121">
    <property type="entry name" value="ABC1_ADCK3-like"/>
    <property type="match status" value="1"/>
</dbReference>
<dbReference type="InParanoid" id="C1EAC6"/>
<dbReference type="STRING" id="296587.C1EAC6"/>
<organism evidence="3 4">
    <name type="scientific">Micromonas commoda (strain RCC299 / NOUM17 / CCMP2709)</name>
    <name type="common">Picoplanktonic green alga</name>
    <dbReference type="NCBI Taxonomy" id="296587"/>
    <lineage>
        <taxon>Eukaryota</taxon>
        <taxon>Viridiplantae</taxon>
        <taxon>Chlorophyta</taxon>
        <taxon>Mamiellophyceae</taxon>
        <taxon>Mamiellales</taxon>
        <taxon>Mamiellaceae</taxon>
        <taxon>Micromonas</taxon>
    </lineage>
</organism>
<gene>
    <name evidence="3" type="ORF">MICPUN_60025</name>
</gene>
<dbReference type="InterPro" id="IPR004147">
    <property type="entry name" value="ABC1_dom"/>
</dbReference>
<dbReference type="Pfam" id="PF03109">
    <property type="entry name" value="ABC1"/>
    <property type="match status" value="1"/>
</dbReference>
<protein>
    <recommendedName>
        <fullName evidence="2">ABC1 atypical kinase-like domain-containing protein</fullName>
    </recommendedName>
</protein>
<evidence type="ECO:0000259" key="2">
    <source>
        <dbReference type="Pfam" id="PF03109"/>
    </source>
</evidence>
<dbReference type="Proteomes" id="UP000002009">
    <property type="component" value="Chromosome 7"/>
</dbReference>
<dbReference type="AlphaFoldDB" id="C1EAC6"/>
<dbReference type="GeneID" id="8245214"/>
<evidence type="ECO:0000256" key="1">
    <source>
        <dbReference type="ARBA" id="ARBA00009670"/>
    </source>
</evidence>
<dbReference type="eggNOG" id="KOG1235">
    <property type="taxonomic scope" value="Eukaryota"/>
</dbReference>
<dbReference type="KEGG" id="mis:MICPUN_60025"/>